<dbReference type="InterPro" id="IPR029046">
    <property type="entry name" value="LolA/LolB/LppX"/>
</dbReference>
<dbReference type="Pfam" id="PF03548">
    <property type="entry name" value="LolA"/>
    <property type="match status" value="1"/>
</dbReference>
<dbReference type="GO" id="GO:0015031">
    <property type="term" value="P:protein transport"/>
    <property type="evidence" value="ECO:0007669"/>
    <property type="project" value="UniProtKB-KW"/>
</dbReference>
<proteinExistence type="predicted"/>
<keyword evidence="2" id="KW-0813">Transport</keyword>
<evidence type="ECO:0000313" key="6">
    <source>
        <dbReference type="EMBL" id="VAX45985.1"/>
    </source>
</evidence>
<dbReference type="Proteomes" id="UP000294355">
    <property type="component" value="Chromosome"/>
</dbReference>
<evidence type="ECO:0000256" key="3">
    <source>
        <dbReference type="ARBA" id="ARBA00022729"/>
    </source>
</evidence>
<dbReference type="InterPro" id="IPR004564">
    <property type="entry name" value="OM_lipoprot_carrier_LolA-like"/>
</dbReference>
<evidence type="ECO:0000256" key="4">
    <source>
        <dbReference type="ARBA" id="ARBA00022927"/>
    </source>
</evidence>
<gene>
    <name evidence="6" type="ORF">AC2117_03203</name>
</gene>
<evidence type="ECO:0000313" key="7">
    <source>
        <dbReference type="Proteomes" id="UP000294355"/>
    </source>
</evidence>
<reference evidence="6 7" key="1">
    <citation type="submission" date="2018-08" db="EMBL/GenBank/DDBJ databases">
        <authorList>
            <person name="Gonzaga-Molto A."/>
        </authorList>
    </citation>
    <scope>NUCLEOTIDE SEQUENCE [LARGE SCALE GENOMIC DNA]</scope>
    <source>
        <strain evidence="6">Acinetobacter calcoaceticus str. 2117</strain>
    </source>
</reference>
<evidence type="ECO:0000256" key="1">
    <source>
        <dbReference type="ARBA" id="ARBA00011245"/>
    </source>
</evidence>
<sequence length="210" mass="23270" precursor="true">MMSKFIKTLGLGTAVWISCLSAVYAAPTQITQIFQQLSQSPTVRADFEQQKKLPSLNKTFVSNGSLLFAKSYGVAWQIKRPVQADLIVTPTKLVQKTQRTFSQIQVDQSPYSSVATLFLQLMSGNEQALAKNFNVVSANYSPAGWSMSLTPKSSLFKKLFVRVDAQGQQYVNQIVITEKANNLTTIRFSHQTSQPTTLTAAEHAIFQLAK</sequence>
<evidence type="ECO:0000256" key="5">
    <source>
        <dbReference type="SAM" id="SignalP"/>
    </source>
</evidence>
<comment type="subunit">
    <text evidence="1">Monomer.</text>
</comment>
<keyword evidence="4" id="KW-0653">Protein transport</keyword>
<feature type="signal peptide" evidence="5">
    <location>
        <begin position="1"/>
        <end position="25"/>
    </location>
</feature>
<dbReference type="SUPFAM" id="SSF89392">
    <property type="entry name" value="Prokaryotic lipoproteins and lipoprotein localization factors"/>
    <property type="match status" value="1"/>
</dbReference>
<dbReference type="PANTHER" id="PTHR35869">
    <property type="entry name" value="OUTER-MEMBRANE LIPOPROTEIN CARRIER PROTEIN"/>
    <property type="match status" value="1"/>
</dbReference>
<dbReference type="CDD" id="cd16325">
    <property type="entry name" value="LolA"/>
    <property type="match status" value="1"/>
</dbReference>
<dbReference type="AlphaFoldDB" id="A0A446ZND4"/>
<keyword evidence="6" id="KW-0449">Lipoprotein</keyword>
<dbReference type="PANTHER" id="PTHR35869:SF1">
    <property type="entry name" value="OUTER-MEMBRANE LIPOPROTEIN CARRIER PROTEIN"/>
    <property type="match status" value="1"/>
</dbReference>
<name>A0A446ZND4_ACICA</name>
<evidence type="ECO:0000256" key="2">
    <source>
        <dbReference type="ARBA" id="ARBA00022448"/>
    </source>
</evidence>
<keyword evidence="3 5" id="KW-0732">Signal</keyword>
<dbReference type="PROSITE" id="PS51257">
    <property type="entry name" value="PROKAR_LIPOPROTEIN"/>
    <property type="match status" value="1"/>
</dbReference>
<feature type="chain" id="PRO_5019314502" evidence="5">
    <location>
        <begin position="26"/>
        <end position="210"/>
    </location>
</feature>
<protein>
    <submittedName>
        <fullName evidence="6">Lipoprotein chaperone</fullName>
    </submittedName>
</protein>
<dbReference type="EMBL" id="LS999521">
    <property type="protein sequence ID" value="VAX45985.1"/>
    <property type="molecule type" value="Genomic_DNA"/>
</dbReference>
<dbReference type="Gene3D" id="2.50.20.10">
    <property type="entry name" value="Lipoprotein localisation LolA/LolB/LppX"/>
    <property type="match status" value="1"/>
</dbReference>
<organism evidence="6 7">
    <name type="scientific">Acinetobacter calcoaceticus</name>
    <dbReference type="NCBI Taxonomy" id="471"/>
    <lineage>
        <taxon>Bacteria</taxon>
        <taxon>Pseudomonadati</taxon>
        <taxon>Pseudomonadota</taxon>
        <taxon>Gammaproteobacteria</taxon>
        <taxon>Moraxellales</taxon>
        <taxon>Moraxellaceae</taxon>
        <taxon>Acinetobacter</taxon>
        <taxon>Acinetobacter calcoaceticus/baumannii complex</taxon>
    </lineage>
</organism>
<accession>A0A446ZND4</accession>